<feature type="coiled-coil region" evidence="1">
    <location>
        <begin position="26"/>
        <end position="53"/>
    </location>
</feature>
<keyword evidence="1" id="KW-0175">Coiled coil</keyword>
<evidence type="ECO:0000313" key="2">
    <source>
        <dbReference type="EMBL" id="PBK94219.1"/>
    </source>
</evidence>
<dbReference type="Proteomes" id="UP000217790">
    <property type="component" value="Unassembled WGS sequence"/>
</dbReference>
<gene>
    <name evidence="2" type="ORF">ARMGADRAFT_899375</name>
</gene>
<name>A0A2H3DG72_ARMGA</name>
<protein>
    <submittedName>
        <fullName evidence="2">Uncharacterized protein</fullName>
    </submittedName>
</protein>
<evidence type="ECO:0000313" key="3">
    <source>
        <dbReference type="Proteomes" id="UP000217790"/>
    </source>
</evidence>
<feature type="non-terminal residue" evidence="2">
    <location>
        <position position="1"/>
    </location>
</feature>
<accession>A0A2H3DG72</accession>
<sequence>LRQNGPPLDAEKPALLAAITDGPARLADLEKMIAEAQQALEGLLCERELVKAQLADAKTLLHPIRSLSDEIFQEIFSWCVYKWGDIRTLPRARSADSLDPQRPPWTLTRVSRRWREIALSSPRLWSTVI</sequence>
<proteinExistence type="predicted"/>
<dbReference type="EMBL" id="KZ293654">
    <property type="protein sequence ID" value="PBK94219.1"/>
    <property type="molecule type" value="Genomic_DNA"/>
</dbReference>
<dbReference type="STRING" id="47427.A0A2H3DG72"/>
<keyword evidence="3" id="KW-1185">Reference proteome</keyword>
<feature type="non-terminal residue" evidence="2">
    <location>
        <position position="129"/>
    </location>
</feature>
<dbReference type="AlphaFoldDB" id="A0A2H3DG72"/>
<evidence type="ECO:0000256" key="1">
    <source>
        <dbReference type="SAM" id="Coils"/>
    </source>
</evidence>
<dbReference type="InParanoid" id="A0A2H3DG72"/>
<dbReference type="OrthoDB" id="2995180at2759"/>
<reference evidence="3" key="1">
    <citation type="journal article" date="2017" name="Nat. Ecol. Evol.">
        <title>Genome expansion and lineage-specific genetic innovations in the forest pathogenic fungi Armillaria.</title>
        <authorList>
            <person name="Sipos G."/>
            <person name="Prasanna A.N."/>
            <person name="Walter M.C."/>
            <person name="O'Connor E."/>
            <person name="Balint B."/>
            <person name="Krizsan K."/>
            <person name="Kiss B."/>
            <person name="Hess J."/>
            <person name="Varga T."/>
            <person name="Slot J."/>
            <person name="Riley R."/>
            <person name="Boka B."/>
            <person name="Rigling D."/>
            <person name="Barry K."/>
            <person name="Lee J."/>
            <person name="Mihaltcheva S."/>
            <person name="LaButti K."/>
            <person name="Lipzen A."/>
            <person name="Waldron R."/>
            <person name="Moloney N.M."/>
            <person name="Sperisen C."/>
            <person name="Kredics L."/>
            <person name="Vagvoelgyi C."/>
            <person name="Patrignani A."/>
            <person name="Fitzpatrick D."/>
            <person name="Nagy I."/>
            <person name="Doyle S."/>
            <person name="Anderson J.B."/>
            <person name="Grigoriev I.V."/>
            <person name="Gueldener U."/>
            <person name="Muensterkoetter M."/>
            <person name="Nagy L.G."/>
        </authorList>
    </citation>
    <scope>NUCLEOTIDE SEQUENCE [LARGE SCALE GENOMIC DNA]</scope>
    <source>
        <strain evidence="3">Ar21-2</strain>
    </source>
</reference>
<dbReference type="Gene3D" id="1.20.1280.50">
    <property type="match status" value="1"/>
</dbReference>
<organism evidence="2 3">
    <name type="scientific">Armillaria gallica</name>
    <name type="common">Bulbous honey fungus</name>
    <name type="synonym">Armillaria bulbosa</name>
    <dbReference type="NCBI Taxonomy" id="47427"/>
    <lineage>
        <taxon>Eukaryota</taxon>
        <taxon>Fungi</taxon>
        <taxon>Dikarya</taxon>
        <taxon>Basidiomycota</taxon>
        <taxon>Agaricomycotina</taxon>
        <taxon>Agaricomycetes</taxon>
        <taxon>Agaricomycetidae</taxon>
        <taxon>Agaricales</taxon>
        <taxon>Marasmiineae</taxon>
        <taxon>Physalacriaceae</taxon>
        <taxon>Armillaria</taxon>
    </lineage>
</organism>